<dbReference type="AlphaFoldDB" id="A0A5K7YI98"/>
<gene>
    <name evidence="1" type="ORF">DSCA_20350</name>
</gene>
<proteinExistence type="predicted"/>
<evidence type="ECO:0000313" key="2">
    <source>
        <dbReference type="Proteomes" id="UP000427906"/>
    </source>
</evidence>
<dbReference type="OrthoDB" id="9898928at2"/>
<dbReference type="KEGG" id="dalk:DSCA_20350"/>
<dbReference type="EMBL" id="AP021874">
    <property type="protein sequence ID" value="BBO68105.1"/>
    <property type="molecule type" value="Genomic_DNA"/>
</dbReference>
<dbReference type="Proteomes" id="UP000427906">
    <property type="component" value="Chromosome"/>
</dbReference>
<organism evidence="1 2">
    <name type="scientific">Desulfosarcina alkanivorans</name>
    <dbReference type="NCBI Taxonomy" id="571177"/>
    <lineage>
        <taxon>Bacteria</taxon>
        <taxon>Pseudomonadati</taxon>
        <taxon>Thermodesulfobacteriota</taxon>
        <taxon>Desulfobacteria</taxon>
        <taxon>Desulfobacterales</taxon>
        <taxon>Desulfosarcinaceae</taxon>
        <taxon>Desulfosarcina</taxon>
    </lineage>
</organism>
<evidence type="ECO:0000313" key="1">
    <source>
        <dbReference type="EMBL" id="BBO68105.1"/>
    </source>
</evidence>
<keyword evidence="2" id="KW-1185">Reference proteome</keyword>
<accession>A0A5K7YI98</accession>
<protein>
    <submittedName>
        <fullName evidence="1">Uncharacterized protein</fullName>
    </submittedName>
</protein>
<name>A0A5K7YI98_9BACT</name>
<dbReference type="RefSeq" id="WP_155316300.1">
    <property type="nucleotide sequence ID" value="NZ_AP021874.1"/>
</dbReference>
<reference evidence="1 2" key="1">
    <citation type="submission" date="2019-11" db="EMBL/GenBank/DDBJ databases">
        <title>Comparative genomics of hydrocarbon-degrading Desulfosarcina strains.</title>
        <authorList>
            <person name="Watanabe M."/>
            <person name="Kojima H."/>
            <person name="Fukui M."/>
        </authorList>
    </citation>
    <scope>NUCLEOTIDE SEQUENCE [LARGE SCALE GENOMIC DNA]</scope>
    <source>
        <strain evidence="1 2">PL12</strain>
    </source>
</reference>
<sequence>MQNFLNDDLNTRRRSAGVNRRLQDAVARRDRYLSRHPHLRPYQAEIDRVLDKSGSVHGRMAVLGTLIHGKLIEMQKELRKLNQFLQ</sequence>